<dbReference type="Pfam" id="PF12796">
    <property type="entry name" value="Ank_2"/>
    <property type="match status" value="1"/>
</dbReference>
<accession>A0A8B7N0R8</accession>
<keyword evidence="3" id="KW-1185">Reference proteome</keyword>
<feature type="region of interest" description="Disordered" evidence="2">
    <location>
        <begin position="1"/>
        <end position="128"/>
    </location>
</feature>
<dbReference type="OrthoDB" id="6377438at2759"/>
<feature type="compositionally biased region" description="Polar residues" evidence="2">
    <location>
        <begin position="109"/>
        <end position="123"/>
    </location>
</feature>
<keyword evidence="1" id="KW-0040">ANK repeat</keyword>
<proteinExistence type="predicted"/>
<gene>
    <name evidence="4" type="primary">LOC108664912</name>
</gene>
<feature type="compositionally biased region" description="Acidic residues" evidence="2">
    <location>
        <begin position="7"/>
        <end position="38"/>
    </location>
</feature>
<dbReference type="PANTHER" id="PTHR24172">
    <property type="entry name" value="ANK_REP_REGION DOMAIN-CONTAINING PROTEIN"/>
    <property type="match status" value="1"/>
</dbReference>
<sequence>MDVTFTENEEGETQNQDGEDGDQQRDEEGEDEYAEEDVNAGKEDVNAGEEDVHAGEEDVHTEDVNAGEEDELSRENGDTEFIADDAKYSNKLAASRPNSGSGSSTRSSIAKQTAFNDSNSSASLRKRHVRDRMGRNALHLAAEKPHDPGVFEQLVRAAGPKMLAERDASYRTPRDIARSLQHHDNVKEIDFYVCSLAAEDKVDELRYLVLQGYTDLFDAEDADGDDIFAVADKNQRKKAAVMLQEASVYEERREWMNRAITVGSLPHVQYIADAPDVIIGRDTKGRLPIHLATLLERKDIMNFLANKAPVTLSVGDNLGRTPLHYAMAVEGVEEVAKILIQAGAKRTIKDLRGKMPSFYFMKRDEIIQMMNELYEQEKKQ</sequence>
<dbReference type="Gene3D" id="1.25.40.20">
    <property type="entry name" value="Ankyrin repeat-containing domain"/>
    <property type="match status" value="1"/>
</dbReference>
<dbReference type="GeneID" id="108664912"/>
<dbReference type="RefSeq" id="XP_018007098.2">
    <property type="nucleotide sequence ID" value="XM_018151609.2"/>
</dbReference>
<feature type="compositionally biased region" description="Basic and acidic residues" evidence="2">
    <location>
        <begin position="39"/>
        <end position="63"/>
    </location>
</feature>
<feature type="repeat" description="ANK" evidence="1">
    <location>
        <begin position="318"/>
        <end position="351"/>
    </location>
</feature>
<name>A0A8B7N0R8_HYAAZ</name>
<evidence type="ECO:0000256" key="2">
    <source>
        <dbReference type="SAM" id="MobiDB-lite"/>
    </source>
</evidence>
<feature type="compositionally biased region" description="Low complexity" evidence="2">
    <location>
        <begin position="95"/>
        <end position="108"/>
    </location>
</feature>
<dbReference type="SUPFAM" id="SSF48403">
    <property type="entry name" value="Ankyrin repeat"/>
    <property type="match status" value="1"/>
</dbReference>
<dbReference type="InterPro" id="IPR002110">
    <property type="entry name" value="Ankyrin_rpt"/>
</dbReference>
<dbReference type="KEGG" id="hazt:108664912"/>
<dbReference type="PANTHER" id="PTHR24172:SF4">
    <property type="entry name" value="ANK_REP_REGION DOMAIN-CONTAINING PROTEIN"/>
    <property type="match status" value="1"/>
</dbReference>
<dbReference type="PROSITE" id="PS50088">
    <property type="entry name" value="ANK_REPEAT"/>
    <property type="match status" value="1"/>
</dbReference>
<dbReference type="SMART" id="SM00248">
    <property type="entry name" value="ANK"/>
    <property type="match status" value="3"/>
</dbReference>
<protein>
    <submittedName>
        <fullName evidence="4">Serine/threonine-protein phosphatase 6 regulatory ankyrin repeat subunit B</fullName>
    </submittedName>
</protein>
<dbReference type="InterPro" id="IPR036770">
    <property type="entry name" value="Ankyrin_rpt-contain_sf"/>
</dbReference>
<organism evidence="3 4">
    <name type="scientific">Hyalella azteca</name>
    <name type="common">Amphipod</name>
    <dbReference type="NCBI Taxonomy" id="294128"/>
    <lineage>
        <taxon>Eukaryota</taxon>
        <taxon>Metazoa</taxon>
        <taxon>Ecdysozoa</taxon>
        <taxon>Arthropoda</taxon>
        <taxon>Crustacea</taxon>
        <taxon>Multicrustacea</taxon>
        <taxon>Malacostraca</taxon>
        <taxon>Eumalacostraca</taxon>
        <taxon>Peracarida</taxon>
        <taxon>Amphipoda</taxon>
        <taxon>Senticaudata</taxon>
        <taxon>Talitrida</taxon>
        <taxon>Talitroidea</taxon>
        <taxon>Hyalellidae</taxon>
        <taxon>Hyalella</taxon>
    </lineage>
</organism>
<dbReference type="AlphaFoldDB" id="A0A8B7N0R8"/>
<evidence type="ECO:0000256" key="1">
    <source>
        <dbReference type="PROSITE-ProRule" id="PRU00023"/>
    </source>
</evidence>
<dbReference type="Proteomes" id="UP000694843">
    <property type="component" value="Unplaced"/>
</dbReference>
<evidence type="ECO:0000313" key="3">
    <source>
        <dbReference type="Proteomes" id="UP000694843"/>
    </source>
</evidence>
<reference evidence="4" key="1">
    <citation type="submission" date="2025-08" db="UniProtKB">
        <authorList>
            <consortium name="RefSeq"/>
        </authorList>
    </citation>
    <scope>IDENTIFICATION</scope>
    <source>
        <tissue evidence="4">Whole organism</tissue>
    </source>
</reference>
<evidence type="ECO:0000313" key="4">
    <source>
        <dbReference type="RefSeq" id="XP_018007098.2"/>
    </source>
</evidence>
<dbReference type="PROSITE" id="PS50297">
    <property type="entry name" value="ANK_REP_REGION"/>
    <property type="match status" value="1"/>
</dbReference>